<dbReference type="AlphaFoldDB" id="A0A834BDM5"/>
<proteinExistence type="predicted"/>
<gene>
    <name evidence="2" type="ORF">HJG60_007736</name>
</gene>
<dbReference type="Proteomes" id="UP000664940">
    <property type="component" value="Unassembled WGS sequence"/>
</dbReference>
<dbReference type="EMBL" id="JABVXQ010000001">
    <property type="protein sequence ID" value="KAF6130758.1"/>
    <property type="molecule type" value="Genomic_DNA"/>
</dbReference>
<reference evidence="2 3" key="1">
    <citation type="journal article" date="2020" name="Nature">
        <title>Six reference-quality genomes reveal evolution of bat adaptations.</title>
        <authorList>
            <person name="Jebb D."/>
            <person name="Huang Z."/>
            <person name="Pippel M."/>
            <person name="Hughes G.M."/>
            <person name="Lavrichenko K."/>
            <person name="Devanna P."/>
            <person name="Winkler S."/>
            <person name="Jermiin L.S."/>
            <person name="Skirmuntt E.C."/>
            <person name="Katzourakis A."/>
            <person name="Burkitt-Gray L."/>
            <person name="Ray D.A."/>
            <person name="Sullivan K.A.M."/>
            <person name="Roscito J.G."/>
            <person name="Kirilenko B.M."/>
            <person name="Davalos L.M."/>
            <person name="Corthals A.P."/>
            <person name="Power M.L."/>
            <person name="Jones G."/>
            <person name="Ransome R.D."/>
            <person name="Dechmann D.K.N."/>
            <person name="Locatelli A.G."/>
            <person name="Puechmaille S.J."/>
            <person name="Fedrigo O."/>
            <person name="Jarvis E.D."/>
            <person name="Hiller M."/>
            <person name="Vernes S.C."/>
            <person name="Myers E.W."/>
            <person name="Teeling E.C."/>
        </authorList>
    </citation>
    <scope>NUCLEOTIDE SEQUENCE [LARGE SCALE GENOMIC DNA]</scope>
    <source>
        <strain evidence="2">Bat1K_MPI-CBG_1</strain>
    </source>
</reference>
<evidence type="ECO:0000313" key="2">
    <source>
        <dbReference type="EMBL" id="KAF6130758.1"/>
    </source>
</evidence>
<organism evidence="2 3">
    <name type="scientific">Phyllostomus discolor</name>
    <name type="common">pale spear-nosed bat</name>
    <dbReference type="NCBI Taxonomy" id="89673"/>
    <lineage>
        <taxon>Eukaryota</taxon>
        <taxon>Metazoa</taxon>
        <taxon>Chordata</taxon>
        <taxon>Craniata</taxon>
        <taxon>Vertebrata</taxon>
        <taxon>Euteleostomi</taxon>
        <taxon>Mammalia</taxon>
        <taxon>Eutheria</taxon>
        <taxon>Laurasiatheria</taxon>
        <taxon>Chiroptera</taxon>
        <taxon>Yangochiroptera</taxon>
        <taxon>Phyllostomidae</taxon>
        <taxon>Phyllostominae</taxon>
        <taxon>Phyllostomus</taxon>
    </lineage>
</organism>
<sequence>MPRRRRRSGDQGKPVDVAEVRNVGVTIKNIFLIKKYLHDGSGNHSIAWMALQPELVSYRQRHQCRGGRCLNVRSAKLVHSTCRGPTPSRPRCGRGCAVTGEKALTTQRETGDTRDRQEERRRDRPQSERAKTAFCVHWLNNLKGRNQKNE</sequence>
<feature type="compositionally biased region" description="Basic and acidic residues" evidence="1">
    <location>
        <begin position="109"/>
        <end position="130"/>
    </location>
</feature>
<evidence type="ECO:0000256" key="1">
    <source>
        <dbReference type="SAM" id="MobiDB-lite"/>
    </source>
</evidence>
<accession>A0A834BDM5</accession>
<evidence type="ECO:0000313" key="3">
    <source>
        <dbReference type="Proteomes" id="UP000664940"/>
    </source>
</evidence>
<protein>
    <submittedName>
        <fullName evidence="2">Uncharacterized protein</fullName>
    </submittedName>
</protein>
<comment type="caution">
    <text evidence="2">The sequence shown here is derived from an EMBL/GenBank/DDBJ whole genome shotgun (WGS) entry which is preliminary data.</text>
</comment>
<name>A0A834BDM5_9CHIR</name>
<feature type="region of interest" description="Disordered" evidence="1">
    <location>
        <begin position="80"/>
        <end position="130"/>
    </location>
</feature>